<sequence>MQLKEKIRKWSEKVRKLGSKGRDGTENLTDTRNEAQASIPKQQPDGREQVFDKPNAAVHANREEPESQRPKSYLSSSGLPKATGSNMQEANMTQNTTRKEVKTTATDIPTVTIRTPTFPDMEHARTLPFLTDHLSPTLPFERASSSSRSPPPSVASEKLMDDILPHKISAKVTLTWERHSWKDETIFDEFSWTDKDQYADLLPTKMREKCTRAKRELDGNKVYHRHGSCRIIASTELTPDMPYCILDNDEIATLTDNVIILICGFINTHPHRKFSLEICWDYGYARVTPEPEPDAGPKRTYHAMIKTELGKKENTNFRNQDYIPRRDQMVFQDYDVVKDLVFLDKSLKKQSAKKKSDMVKDIIQLPALKLLLICVYAGHDMAYLQHLLEHHGCSDENPPEPMVCSVDYCRDNVIEISRHKAKFYVKNIDEDFRHHELKISEVMPLRHTRPESERLGTGTSGKVYKVWIDPAHHYLDGDPLCCFAVKVFSSEREKQFRQERAMLKMLADYPHHYIVPHITSWTQSKEHFILYPAARYNLKTFMTNVWPVDFTQHGTLWFLRQLQGLALAIAHVHNLKHPTNSEPDPEVDAYWGCHFDIKPENILVFEKVPGYHPRFKIGDFGAGVFNAPAKEGEHSRLTEEPKGTETYFAPDKDRDGKVSRPFDMWALGCVYLELMDWLFHNFESSEGQPSKTFSTQRFDCSAASDKNRNDRFWYRTSTRQGKVEYKLKPVVENKITELKNHSCHEMPAFQGVVTAISKLLEIEAGDRWTAEMLKSHMTAVVREAEKTLTASPDFYLSQSEANGFKRPGRGSALHNDGRAVTGPQSASASASALAVPNGDTTQEGERTPGTRRSSLSARAAEATILTGSGTDASPEASRDRDNQDTDAPNAVTSRIVDPLAQELSEMAESSSSSPTQPQEPPLVTVIAEEKPTSQMSNPSLIHDAALGQNYPEAVA</sequence>
<feature type="binding site" evidence="1">
    <location>
        <position position="486"/>
    </location>
    <ligand>
        <name>ATP</name>
        <dbReference type="ChEBI" id="CHEBI:30616"/>
    </ligand>
</feature>
<dbReference type="RefSeq" id="XP_016252099.1">
    <property type="nucleotide sequence ID" value="XM_016390197.1"/>
</dbReference>
<evidence type="ECO:0000259" key="3">
    <source>
        <dbReference type="PROSITE" id="PS50011"/>
    </source>
</evidence>
<protein>
    <recommendedName>
        <fullName evidence="3">Protein kinase domain-containing protein</fullName>
    </recommendedName>
</protein>
<dbReference type="PANTHER" id="PTHR24359">
    <property type="entry name" value="SERINE/THREONINE-PROTEIN KINASE SBK1"/>
    <property type="match status" value="1"/>
</dbReference>
<evidence type="ECO:0000256" key="2">
    <source>
        <dbReference type="SAM" id="MobiDB-lite"/>
    </source>
</evidence>
<dbReference type="OrthoDB" id="1046782at2759"/>
<dbReference type="STRING" id="569365.A0A0D2CL23"/>
<dbReference type="Proteomes" id="UP000054466">
    <property type="component" value="Unassembled WGS sequence"/>
</dbReference>
<dbReference type="InterPro" id="IPR017441">
    <property type="entry name" value="Protein_kinase_ATP_BS"/>
</dbReference>
<dbReference type="VEuPathDB" id="FungiDB:PV07_03471"/>
<keyword evidence="5" id="KW-1185">Reference proteome</keyword>
<organism evidence="4 5">
    <name type="scientific">Cladophialophora immunda</name>
    <dbReference type="NCBI Taxonomy" id="569365"/>
    <lineage>
        <taxon>Eukaryota</taxon>
        <taxon>Fungi</taxon>
        <taxon>Dikarya</taxon>
        <taxon>Ascomycota</taxon>
        <taxon>Pezizomycotina</taxon>
        <taxon>Eurotiomycetes</taxon>
        <taxon>Chaetothyriomycetidae</taxon>
        <taxon>Chaetothyriales</taxon>
        <taxon>Herpotrichiellaceae</taxon>
        <taxon>Cladophialophora</taxon>
    </lineage>
</organism>
<dbReference type="PANTHER" id="PTHR24359:SF1">
    <property type="entry name" value="INHIBITOR OF NUCLEAR FACTOR KAPPA-B KINASE EPSILON SUBUNIT HOMOLOG 1-RELATED"/>
    <property type="match status" value="1"/>
</dbReference>
<accession>A0A0D2CL23</accession>
<feature type="compositionally biased region" description="Low complexity" evidence="2">
    <location>
        <begin position="851"/>
        <end position="860"/>
    </location>
</feature>
<dbReference type="GO" id="GO:0005524">
    <property type="term" value="F:ATP binding"/>
    <property type="evidence" value="ECO:0007669"/>
    <property type="project" value="UniProtKB-UniRule"/>
</dbReference>
<feature type="compositionally biased region" description="Polar residues" evidence="2">
    <location>
        <begin position="73"/>
        <end position="96"/>
    </location>
</feature>
<feature type="region of interest" description="Disordered" evidence="2">
    <location>
        <begin position="800"/>
        <end position="955"/>
    </location>
</feature>
<dbReference type="HOGENOM" id="CLU_011173_0_0_1"/>
<feature type="compositionally biased region" description="Basic and acidic residues" evidence="2">
    <location>
        <begin position="14"/>
        <end position="33"/>
    </location>
</feature>
<evidence type="ECO:0000313" key="5">
    <source>
        <dbReference type="Proteomes" id="UP000054466"/>
    </source>
</evidence>
<feature type="compositionally biased region" description="Basic and acidic residues" evidence="2">
    <location>
        <begin position="60"/>
        <end position="69"/>
    </location>
</feature>
<feature type="region of interest" description="Disordered" evidence="2">
    <location>
        <begin position="14"/>
        <end position="107"/>
    </location>
</feature>
<dbReference type="Gene3D" id="3.30.200.20">
    <property type="entry name" value="Phosphorylase Kinase, domain 1"/>
    <property type="match status" value="1"/>
</dbReference>
<feature type="domain" description="Protein kinase" evidence="3">
    <location>
        <begin position="449"/>
        <end position="779"/>
    </location>
</feature>
<keyword evidence="1" id="KW-0067">ATP-binding</keyword>
<dbReference type="AlphaFoldDB" id="A0A0D2CL23"/>
<feature type="compositionally biased region" description="Basic and acidic residues" evidence="2">
    <location>
        <begin position="632"/>
        <end position="643"/>
    </location>
</feature>
<evidence type="ECO:0000313" key="4">
    <source>
        <dbReference type="EMBL" id="KIW31883.1"/>
    </source>
</evidence>
<dbReference type="SMART" id="SM00220">
    <property type="entry name" value="S_TKc"/>
    <property type="match status" value="1"/>
</dbReference>
<dbReference type="InterPro" id="IPR011009">
    <property type="entry name" value="Kinase-like_dom_sf"/>
</dbReference>
<name>A0A0D2CL23_9EURO</name>
<dbReference type="Gene3D" id="1.10.510.10">
    <property type="entry name" value="Transferase(Phosphotransferase) domain 1"/>
    <property type="match status" value="1"/>
</dbReference>
<reference evidence="4 5" key="1">
    <citation type="submission" date="2015-01" db="EMBL/GenBank/DDBJ databases">
        <title>The Genome Sequence of Cladophialophora immunda CBS83496.</title>
        <authorList>
            <consortium name="The Broad Institute Genomics Platform"/>
            <person name="Cuomo C."/>
            <person name="de Hoog S."/>
            <person name="Gorbushina A."/>
            <person name="Stielow B."/>
            <person name="Teixiera M."/>
            <person name="Abouelleil A."/>
            <person name="Chapman S.B."/>
            <person name="Priest M."/>
            <person name="Young S.K."/>
            <person name="Wortman J."/>
            <person name="Nusbaum C."/>
            <person name="Birren B."/>
        </authorList>
    </citation>
    <scope>NUCLEOTIDE SEQUENCE [LARGE SCALE GENOMIC DNA]</scope>
    <source>
        <strain evidence="4 5">CBS 83496</strain>
    </source>
</reference>
<dbReference type="CDD" id="cd00180">
    <property type="entry name" value="PKc"/>
    <property type="match status" value="1"/>
</dbReference>
<feature type="region of interest" description="Disordered" evidence="2">
    <location>
        <begin position="632"/>
        <end position="652"/>
    </location>
</feature>
<feature type="compositionally biased region" description="Low complexity" evidence="2">
    <location>
        <begin position="899"/>
        <end position="916"/>
    </location>
</feature>
<dbReference type="EMBL" id="KN847041">
    <property type="protein sequence ID" value="KIW31883.1"/>
    <property type="molecule type" value="Genomic_DNA"/>
</dbReference>
<dbReference type="PROSITE" id="PS00107">
    <property type="entry name" value="PROTEIN_KINASE_ATP"/>
    <property type="match status" value="1"/>
</dbReference>
<dbReference type="InterPro" id="IPR000719">
    <property type="entry name" value="Prot_kinase_dom"/>
</dbReference>
<dbReference type="SUPFAM" id="SSF56112">
    <property type="entry name" value="Protein kinase-like (PK-like)"/>
    <property type="match status" value="1"/>
</dbReference>
<dbReference type="Pfam" id="PF00069">
    <property type="entry name" value="Pkinase"/>
    <property type="match status" value="1"/>
</dbReference>
<proteinExistence type="predicted"/>
<dbReference type="GO" id="GO:0004674">
    <property type="term" value="F:protein serine/threonine kinase activity"/>
    <property type="evidence" value="ECO:0007669"/>
    <property type="project" value="TreeGrafter"/>
</dbReference>
<dbReference type="GeneID" id="27342665"/>
<keyword evidence="1" id="KW-0547">Nucleotide-binding</keyword>
<gene>
    <name evidence="4" type="ORF">PV07_03471</name>
</gene>
<evidence type="ECO:0000256" key="1">
    <source>
        <dbReference type="PROSITE-ProRule" id="PRU10141"/>
    </source>
</evidence>
<dbReference type="PROSITE" id="PS50011">
    <property type="entry name" value="PROTEIN_KINASE_DOM"/>
    <property type="match status" value="1"/>
</dbReference>